<proteinExistence type="predicted"/>
<dbReference type="Gene3D" id="3.30.70.1290">
    <property type="entry name" value="Transposase IS200-like"/>
    <property type="match status" value="1"/>
</dbReference>
<evidence type="ECO:0000259" key="1">
    <source>
        <dbReference type="Pfam" id="PF01797"/>
    </source>
</evidence>
<evidence type="ECO:0000313" key="3">
    <source>
        <dbReference type="Proteomes" id="UP001194714"/>
    </source>
</evidence>
<dbReference type="EMBL" id="JAAEJV010000006">
    <property type="protein sequence ID" value="MBF5058944.1"/>
    <property type="molecule type" value="Genomic_DNA"/>
</dbReference>
<accession>A0ABS0AY99</accession>
<sequence length="54" mass="6581">MPKSTKNLRRGRSCVFLLHTHLVFVTKYRKRVFTKRVLKELRSWAKITYTFLQP</sequence>
<evidence type="ECO:0000313" key="2">
    <source>
        <dbReference type="EMBL" id="MBF5058944.1"/>
    </source>
</evidence>
<feature type="domain" description="Transposase IS200-like" evidence="1">
    <location>
        <begin position="14"/>
        <end position="45"/>
    </location>
</feature>
<dbReference type="InterPro" id="IPR002686">
    <property type="entry name" value="Transposase_17"/>
</dbReference>
<comment type="caution">
    <text evidence="2">The sequence shown here is derived from an EMBL/GenBank/DDBJ whole genome shotgun (WGS) entry which is preliminary data.</text>
</comment>
<reference evidence="2 3" key="1">
    <citation type="submission" date="2020-01" db="EMBL/GenBank/DDBJ databases">
        <title>Draft genome sequence of Cand. Neptunochlamydia vexilliferae K9.</title>
        <authorList>
            <person name="Schulz F."/>
            <person name="Koestlbacher S."/>
            <person name="Wascher F."/>
            <person name="Pizzetti I."/>
            <person name="Horn M."/>
        </authorList>
    </citation>
    <scope>NUCLEOTIDE SEQUENCE [LARGE SCALE GENOMIC DNA]</scope>
    <source>
        <strain evidence="2 3">K9</strain>
    </source>
</reference>
<dbReference type="Proteomes" id="UP001194714">
    <property type="component" value="Unassembled WGS sequence"/>
</dbReference>
<dbReference type="InterPro" id="IPR036515">
    <property type="entry name" value="Transposase_17_sf"/>
</dbReference>
<organism evidence="2 3">
    <name type="scientific">Candidatus Neptunichlamydia vexilliferae</name>
    <dbReference type="NCBI Taxonomy" id="1651774"/>
    <lineage>
        <taxon>Bacteria</taxon>
        <taxon>Pseudomonadati</taxon>
        <taxon>Chlamydiota</taxon>
        <taxon>Chlamydiia</taxon>
        <taxon>Parachlamydiales</taxon>
        <taxon>Simkaniaceae</taxon>
        <taxon>Candidatus Neptunichlamydia</taxon>
    </lineage>
</organism>
<protein>
    <recommendedName>
        <fullName evidence="1">Transposase IS200-like domain-containing protein</fullName>
    </recommendedName>
</protein>
<dbReference type="SUPFAM" id="SSF143422">
    <property type="entry name" value="Transposase IS200-like"/>
    <property type="match status" value="1"/>
</dbReference>
<gene>
    <name evidence="2" type="ORF">NEPTK9_000444</name>
</gene>
<keyword evidence="3" id="KW-1185">Reference proteome</keyword>
<name>A0ABS0AY99_9BACT</name>
<dbReference type="Pfam" id="PF01797">
    <property type="entry name" value="Y1_Tnp"/>
    <property type="match status" value="1"/>
</dbReference>